<keyword evidence="3" id="KW-0812">Transmembrane</keyword>
<dbReference type="OrthoDB" id="9812498at2"/>
<sequence length="1110" mass="126113">MGASDANYAGLIAKIDEFIRKYYLNQIVRGSLYLAAALMTGYIFVTISAYFGNFSPAIRAVFFYSFILLQVGVFLRFLLIPLMGYFSLGKRIDHNQASLIIGKHFPHVQDKLLNAIQLKELSGKSPEASSLIESAINQKIAELKPVPFQSAIRIGENRKYLRYALPPLFVIILVALTAPYILSEGTERVIHYKKTYEKKAPFRFVLLNEERTALQGEDFIVQLKLVGNEVPDAVYLEDGPNTFKIEKVNTVNFKHTFKNLQKTKTIRFKGGDFFSEPFVIEVQERPSIAAARVDLIYPGYLNRKNERKNSLSDLTVPSGTRIAYRIVADHTPGLRVVREDGIQQDLEKKDNSAYHYSLTATKSLGIQFSAKGRDTQDAGLVNFRVNVVPDEAPSIQIVERKDSLDKQMAFFLGQVNDDHGFKDLRLMYRMREGSTLSPLRSKAIILDRLGVQQSFFRSVSAADFKLQPGQDLEFYFEVRDNDATGGYKRSSTEVMRIARPSVKETVKQVEQSQRITEAKLKQAITEASVIESTAKRLNRDLIDERELSYSQKKQVADLLQKQKELEQLIKETKEESEKSRMNQKDLYADADAITEQQRQLEKLLDQVLDEKTRELLKDIEKMLQENHKAGTQQEISKMQAGSREVQKELDRILELYKHLEFEQKLAHTLDELKTMAADQKHLAKNISSEAPKRGETLRQQQGLSQKFKSISKDLASLEEKSRILERGGTFDQSVEKQAAIVKAQSQSEKSISAANVARAKKEMESAGEEMEALSSGLEKARDNSQTAGNRVKMRTLNQILDNLLKSSFDQEKLLKAVNGSQAEGTSVSSYTQTQMRIKDNMKTIGDSLYALSRILPQIESAVNMEVQNITHDINSSIESLAERVPSEAVKFQQRAMTSMNDLTLLIDEVRAQLDRAMKNSSGQGQGQQKSLSQLIQQQDELNKNMQKAREQLKQNGQPDGRDKGEHASSENMAKMAREQNLIKRALEDFTRNLMTEGVRELGNLQKLAKDMEQSERALVNKKIELETMNRQRDILARLLQAEHSERERELDDKRESRQGMDVLPGAVPLLQQLEMIKAREIDYLRTVPPGLNSFYQLKVGDYYRSLTSKQ</sequence>
<dbReference type="RefSeq" id="WP_106292439.1">
    <property type="nucleotide sequence ID" value="NZ_PVTH01000003.1"/>
</dbReference>
<evidence type="ECO:0000256" key="1">
    <source>
        <dbReference type="SAM" id="Coils"/>
    </source>
</evidence>
<comment type="caution">
    <text evidence="4">The sequence shown here is derived from an EMBL/GenBank/DDBJ whole genome shotgun (WGS) entry which is preliminary data.</text>
</comment>
<dbReference type="AlphaFoldDB" id="A0A2T0U7H5"/>
<reference evidence="4 5" key="1">
    <citation type="submission" date="2018-03" db="EMBL/GenBank/DDBJ databases">
        <title>Genomic Encyclopedia of Type Strains, Phase III (KMG-III): the genomes of soil and plant-associated and newly described type strains.</title>
        <authorList>
            <person name="Whitman W."/>
        </authorList>
    </citation>
    <scope>NUCLEOTIDE SEQUENCE [LARGE SCALE GENOMIC DNA]</scope>
    <source>
        <strain evidence="4 5">CGMCC 1.9313</strain>
    </source>
</reference>
<dbReference type="Proteomes" id="UP000238034">
    <property type="component" value="Unassembled WGS sequence"/>
</dbReference>
<feature type="region of interest" description="Disordered" evidence="2">
    <location>
        <begin position="762"/>
        <end position="788"/>
    </location>
</feature>
<feature type="transmembrane region" description="Helical" evidence="3">
    <location>
        <begin position="30"/>
        <end position="51"/>
    </location>
</feature>
<keyword evidence="1" id="KW-0175">Coiled coil</keyword>
<keyword evidence="3" id="KW-0472">Membrane</keyword>
<feature type="coiled-coil region" evidence="1">
    <location>
        <begin position="1004"/>
        <end position="1056"/>
    </location>
</feature>
<proteinExistence type="predicted"/>
<feature type="transmembrane region" description="Helical" evidence="3">
    <location>
        <begin position="163"/>
        <end position="182"/>
    </location>
</feature>
<evidence type="ECO:0000256" key="2">
    <source>
        <dbReference type="SAM" id="MobiDB-lite"/>
    </source>
</evidence>
<name>A0A2T0U7H5_9SPHI</name>
<gene>
    <name evidence="4" type="ORF">B0I27_103332</name>
</gene>
<organism evidence="4 5">
    <name type="scientific">Arcticibacter pallidicorallinus</name>
    <dbReference type="NCBI Taxonomy" id="1259464"/>
    <lineage>
        <taxon>Bacteria</taxon>
        <taxon>Pseudomonadati</taxon>
        <taxon>Bacteroidota</taxon>
        <taxon>Sphingobacteriia</taxon>
        <taxon>Sphingobacteriales</taxon>
        <taxon>Sphingobacteriaceae</taxon>
        <taxon>Arcticibacter</taxon>
    </lineage>
</organism>
<feature type="region of interest" description="Disordered" evidence="2">
    <location>
        <begin position="944"/>
        <end position="971"/>
    </location>
</feature>
<feature type="compositionally biased region" description="Basic and acidic residues" evidence="2">
    <location>
        <begin position="959"/>
        <end position="968"/>
    </location>
</feature>
<keyword evidence="5" id="KW-1185">Reference proteome</keyword>
<evidence type="ECO:0000313" key="5">
    <source>
        <dbReference type="Proteomes" id="UP000238034"/>
    </source>
</evidence>
<accession>A0A2T0U7H5</accession>
<protein>
    <submittedName>
        <fullName evidence="4">Uncharacterized protein</fullName>
    </submittedName>
</protein>
<feature type="coiled-coil region" evidence="1">
    <location>
        <begin position="520"/>
        <end position="613"/>
    </location>
</feature>
<keyword evidence="3" id="KW-1133">Transmembrane helix</keyword>
<dbReference type="EMBL" id="PVTH01000003">
    <property type="protein sequence ID" value="PRY53859.1"/>
    <property type="molecule type" value="Genomic_DNA"/>
</dbReference>
<feature type="transmembrane region" description="Helical" evidence="3">
    <location>
        <begin position="63"/>
        <end position="86"/>
    </location>
</feature>
<evidence type="ECO:0000256" key="3">
    <source>
        <dbReference type="SAM" id="Phobius"/>
    </source>
</evidence>
<evidence type="ECO:0000313" key="4">
    <source>
        <dbReference type="EMBL" id="PRY53859.1"/>
    </source>
</evidence>